<evidence type="ECO:0000313" key="2">
    <source>
        <dbReference type="EMBL" id="MFD0851305.1"/>
    </source>
</evidence>
<dbReference type="Proteomes" id="UP001597083">
    <property type="component" value="Unassembled WGS sequence"/>
</dbReference>
<dbReference type="EMBL" id="JBHTIR010000343">
    <property type="protein sequence ID" value="MFD0851305.1"/>
    <property type="molecule type" value="Genomic_DNA"/>
</dbReference>
<evidence type="ECO:0000313" key="3">
    <source>
        <dbReference type="Proteomes" id="UP001597083"/>
    </source>
</evidence>
<keyword evidence="3" id="KW-1185">Reference proteome</keyword>
<dbReference type="InterPro" id="IPR036259">
    <property type="entry name" value="MFS_trans_sf"/>
</dbReference>
<keyword evidence="1" id="KW-0472">Membrane</keyword>
<name>A0ABW3C9W4_9ACTN</name>
<keyword evidence="1" id="KW-1133">Transmembrane helix</keyword>
<evidence type="ECO:0000256" key="1">
    <source>
        <dbReference type="SAM" id="Phobius"/>
    </source>
</evidence>
<dbReference type="SUPFAM" id="SSF103473">
    <property type="entry name" value="MFS general substrate transporter"/>
    <property type="match status" value="1"/>
</dbReference>
<comment type="caution">
    <text evidence="2">The sequence shown here is derived from an EMBL/GenBank/DDBJ whole genome shotgun (WGS) entry which is preliminary data.</text>
</comment>
<accession>A0ABW3C9W4</accession>
<protein>
    <submittedName>
        <fullName evidence="2">MFS transporter</fullName>
    </submittedName>
</protein>
<proteinExistence type="predicted"/>
<gene>
    <name evidence="2" type="ORF">ACFQ07_03700</name>
</gene>
<reference evidence="3" key="1">
    <citation type="journal article" date="2019" name="Int. J. Syst. Evol. Microbiol.">
        <title>The Global Catalogue of Microorganisms (GCM) 10K type strain sequencing project: providing services to taxonomists for standard genome sequencing and annotation.</title>
        <authorList>
            <consortium name="The Broad Institute Genomics Platform"/>
            <consortium name="The Broad Institute Genome Sequencing Center for Infectious Disease"/>
            <person name="Wu L."/>
            <person name="Ma J."/>
        </authorList>
    </citation>
    <scope>NUCLEOTIDE SEQUENCE [LARGE SCALE GENOMIC DNA]</scope>
    <source>
        <strain evidence="3">JCM 31696</strain>
    </source>
</reference>
<organism evidence="2 3">
    <name type="scientific">Actinomadura adrarensis</name>
    <dbReference type="NCBI Taxonomy" id="1819600"/>
    <lineage>
        <taxon>Bacteria</taxon>
        <taxon>Bacillati</taxon>
        <taxon>Actinomycetota</taxon>
        <taxon>Actinomycetes</taxon>
        <taxon>Streptosporangiales</taxon>
        <taxon>Thermomonosporaceae</taxon>
        <taxon>Actinomadura</taxon>
    </lineage>
</organism>
<sequence length="66" mass="7009">MLFRARLGTFLTFALAGLLTGVWVARMPALATKFGTSESEIGIVVLVWGVGALLAMQGLRTVMARA</sequence>
<feature type="transmembrane region" description="Helical" evidence="1">
    <location>
        <begin position="41"/>
        <end position="59"/>
    </location>
</feature>
<keyword evidence="1" id="KW-0812">Transmembrane</keyword>
<feature type="non-terminal residue" evidence="2">
    <location>
        <position position="66"/>
    </location>
</feature>